<proteinExistence type="predicted"/>
<evidence type="ECO:0000313" key="2">
    <source>
        <dbReference type="Proteomes" id="UP001157502"/>
    </source>
</evidence>
<sequence>MNPNLAFLLLCLLSLYTAVTSKKVCGRPPVTDGIDQLGLKRVYEVGEEVNLGCERGYTPKSAKTARITCSASGEWTKLDLVCSPKMCPLPKPMQRPGFVEVPYKSVLNFSCDSGYVMTGANESVCLHDGTLSASMPTCTSVSCPLPQAPKYGKIVYDDKKFTGVETQYGQSWTYECLPSRAPIGNERGSCLASGNVTETPVCEEVSCSIPPTIENGIINFAVMRRAGYKEKVKYQCKEHYIMDGSDEIQCRNTGNWSTLPVCRAPCKVNINRGRIFYNAKKIWIEDLKPNRVLHKEIVVLFCLNKEKKCGIPVATKCNDGELIIPECFKEPGKVEYNLKSKSLPSEIQMYTLQGASTIECLANGEWSEPPPKCLPVTCGLPPIPKNGKVVYDMTFTGNTTTFGFGVTYECLNPLVLFGNERGMCHSNGKWTEPPACKFVICPRPTGIPNGFMTTDERRAHGYKETIRYGCNVDYVLEGPLEIECLKTGNWSEKPTCRASCSVNIDKGRILYRGNKIWIADFIPNKVSHKELVSFYCMNEENKCGYAVSSQCIDATLMIPDCFKEPTGWTYNFQPKNLPSEIKQC</sequence>
<keyword evidence="2" id="KW-1185">Reference proteome</keyword>
<evidence type="ECO:0000313" key="1">
    <source>
        <dbReference type="EMBL" id="KAJ8002100.1"/>
    </source>
</evidence>
<dbReference type="EMBL" id="CM055741">
    <property type="protein sequence ID" value="KAJ8002100.1"/>
    <property type="molecule type" value="Genomic_DNA"/>
</dbReference>
<gene>
    <name evidence="1" type="ORF">DPEC_G00176290</name>
</gene>
<accession>A0ACC2GEZ1</accession>
<protein>
    <submittedName>
        <fullName evidence="1">Uncharacterized protein</fullName>
    </submittedName>
</protein>
<reference evidence="1" key="1">
    <citation type="submission" date="2021-05" db="EMBL/GenBank/DDBJ databases">
        <authorList>
            <person name="Pan Q."/>
            <person name="Jouanno E."/>
            <person name="Zahm M."/>
            <person name="Klopp C."/>
            <person name="Cabau C."/>
            <person name="Louis A."/>
            <person name="Berthelot C."/>
            <person name="Parey E."/>
            <person name="Roest Crollius H."/>
            <person name="Montfort J."/>
            <person name="Robinson-Rechavi M."/>
            <person name="Bouchez O."/>
            <person name="Lampietro C."/>
            <person name="Lopez Roques C."/>
            <person name="Donnadieu C."/>
            <person name="Postlethwait J."/>
            <person name="Bobe J."/>
            <person name="Dillon D."/>
            <person name="Chandos A."/>
            <person name="von Hippel F."/>
            <person name="Guiguen Y."/>
        </authorList>
    </citation>
    <scope>NUCLEOTIDE SEQUENCE</scope>
    <source>
        <strain evidence="1">YG-Jan2019</strain>
    </source>
</reference>
<comment type="caution">
    <text evidence="1">The sequence shown here is derived from an EMBL/GenBank/DDBJ whole genome shotgun (WGS) entry which is preliminary data.</text>
</comment>
<dbReference type="Proteomes" id="UP001157502">
    <property type="component" value="Chromosome 14"/>
</dbReference>
<name>A0ACC2GEZ1_DALPE</name>
<organism evidence="1 2">
    <name type="scientific">Dallia pectoralis</name>
    <name type="common">Alaska blackfish</name>
    <dbReference type="NCBI Taxonomy" id="75939"/>
    <lineage>
        <taxon>Eukaryota</taxon>
        <taxon>Metazoa</taxon>
        <taxon>Chordata</taxon>
        <taxon>Craniata</taxon>
        <taxon>Vertebrata</taxon>
        <taxon>Euteleostomi</taxon>
        <taxon>Actinopterygii</taxon>
        <taxon>Neopterygii</taxon>
        <taxon>Teleostei</taxon>
        <taxon>Protacanthopterygii</taxon>
        <taxon>Esociformes</taxon>
        <taxon>Umbridae</taxon>
        <taxon>Dallia</taxon>
    </lineage>
</organism>